<evidence type="ECO:0000256" key="1">
    <source>
        <dbReference type="SAM" id="MobiDB-lite"/>
    </source>
</evidence>
<organism evidence="3 4">
    <name type="scientific">Paraburkholderia terrae</name>
    <dbReference type="NCBI Taxonomy" id="311230"/>
    <lineage>
        <taxon>Bacteria</taxon>
        <taxon>Pseudomonadati</taxon>
        <taxon>Pseudomonadota</taxon>
        <taxon>Betaproteobacteria</taxon>
        <taxon>Burkholderiales</taxon>
        <taxon>Burkholderiaceae</taxon>
        <taxon>Paraburkholderia</taxon>
    </lineage>
</organism>
<feature type="region of interest" description="Disordered" evidence="1">
    <location>
        <begin position="25"/>
        <end position="77"/>
    </location>
</feature>
<dbReference type="RefSeq" id="WP_042305864.1">
    <property type="nucleotide sequence ID" value="NZ_CP026114.1"/>
</dbReference>
<feature type="signal peptide" evidence="2">
    <location>
        <begin position="1"/>
        <end position="23"/>
    </location>
</feature>
<name>A0A2I8F3X0_9BURK</name>
<dbReference type="AlphaFoldDB" id="A0A2I8F3X0"/>
<reference evidence="3 4" key="1">
    <citation type="submission" date="2018-01" db="EMBL/GenBank/DDBJ databases">
        <title>Species boundaries and ecological features among Paraburkholderia terrae DSMZ17804T, P. hospita DSMZ17164T and P. caribensis DSMZ13236T.</title>
        <authorList>
            <person name="Pratama A.A."/>
        </authorList>
    </citation>
    <scope>NUCLEOTIDE SEQUENCE [LARGE SCALE GENOMIC DNA]</scope>
    <source>
        <strain evidence="3 4">DSM 17804</strain>
    </source>
</reference>
<dbReference type="EMBL" id="CP026114">
    <property type="protein sequence ID" value="AUT66473.1"/>
    <property type="molecule type" value="Genomic_DNA"/>
</dbReference>
<dbReference type="OrthoDB" id="9008918at2"/>
<accession>A0A2I8F3X0</accession>
<sequence>MKSRLMAVLAAGGLLVMPGLANAQATMQAPQAQQQQQQQQQQQNLATPAAYSDMTYQSYGGMPSTNTQAGRRTAEKCRTDPQCNIFFGGS</sequence>
<evidence type="ECO:0000313" key="3">
    <source>
        <dbReference type="EMBL" id="AUT66473.1"/>
    </source>
</evidence>
<evidence type="ECO:0000256" key="2">
    <source>
        <dbReference type="SAM" id="SignalP"/>
    </source>
</evidence>
<dbReference type="Proteomes" id="UP000243502">
    <property type="component" value="Chromosome 4"/>
</dbReference>
<feature type="compositionally biased region" description="Low complexity" evidence="1">
    <location>
        <begin position="25"/>
        <end position="50"/>
    </location>
</feature>
<proteinExistence type="predicted"/>
<feature type="chain" id="PRO_5014455664" description="DUF4148 domain-containing protein" evidence="2">
    <location>
        <begin position="24"/>
        <end position="90"/>
    </location>
</feature>
<protein>
    <recommendedName>
        <fullName evidence="5">DUF4148 domain-containing protein</fullName>
    </recommendedName>
</protein>
<gene>
    <name evidence="3" type="ORF">C2L65_43130</name>
</gene>
<keyword evidence="2" id="KW-0732">Signal</keyword>
<dbReference type="KEGG" id="pter:C2L65_43130"/>
<evidence type="ECO:0008006" key="5">
    <source>
        <dbReference type="Google" id="ProtNLM"/>
    </source>
</evidence>
<feature type="compositionally biased region" description="Polar residues" evidence="1">
    <location>
        <begin position="54"/>
        <end position="70"/>
    </location>
</feature>
<evidence type="ECO:0000313" key="4">
    <source>
        <dbReference type="Proteomes" id="UP000243502"/>
    </source>
</evidence>